<accession>A0ABP7JV59</accession>
<keyword evidence="2" id="KW-1185">Reference proteome</keyword>
<protein>
    <submittedName>
        <fullName evidence="1">Uncharacterized protein</fullName>
    </submittedName>
</protein>
<evidence type="ECO:0000313" key="1">
    <source>
        <dbReference type="EMBL" id="GAA3855507.1"/>
    </source>
</evidence>
<organism evidence="1 2">
    <name type="scientific">Streptomyces lannensis</name>
    <dbReference type="NCBI Taxonomy" id="766498"/>
    <lineage>
        <taxon>Bacteria</taxon>
        <taxon>Bacillati</taxon>
        <taxon>Actinomycetota</taxon>
        <taxon>Actinomycetes</taxon>
        <taxon>Kitasatosporales</taxon>
        <taxon>Streptomycetaceae</taxon>
        <taxon>Streptomyces</taxon>
    </lineage>
</organism>
<reference evidence="2" key="1">
    <citation type="journal article" date="2019" name="Int. J. Syst. Evol. Microbiol.">
        <title>The Global Catalogue of Microorganisms (GCM) 10K type strain sequencing project: providing services to taxonomists for standard genome sequencing and annotation.</title>
        <authorList>
            <consortium name="The Broad Institute Genomics Platform"/>
            <consortium name="The Broad Institute Genome Sequencing Center for Infectious Disease"/>
            <person name="Wu L."/>
            <person name="Ma J."/>
        </authorList>
    </citation>
    <scope>NUCLEOTIDE SEQUENCE [LARGE SCALE GENOMIC DNA]</scope>
    <source>
        <strain evidence="2">JCM 16578</strain>
    </source>
</reference>
<dbReference type="EMBL" id="BAAAZA010000004">
    <property type="protein sequence ID" value="GAA3855507.1"/>
    <property type="molecule type" value="Genomic_DNA"/>
</dbReference>
<gene>
    <name evidence="1" type="ORF">GCM10022207_18550</name>
</gene>
<name>A0ABP7JV59_9ACTN</name>
<evidence type="ECO:0000313" key="2">
    <source>
        <dbReference type="Proteomes" id="UP001501563"/>
    </source>
</evidence>
<comment type="caution">
    <text evidence="1">The sequence shown here is derived from an EMBL/GenBank/DDBJ whole genome shotgun (WGS) entry which is preliminary data.</text>
</comment>
<sequence length="71" mass="7570">MRDRGDGQVGLCRQASLPRIQPQPHDRLGERHRLGLSQPEELAYGNGMRCGDPGGAEPGVARVQALGPVAL</sequence>
<proteinExistence type="predicted"/>
<dbReference type="Proteomes" id="UP001501563">
    <property type="component" value="Unassembled WGS sequence"/>
</dbReference>